<proteinExistence type="predicted"/>
<gene>
    <name evidence="1" type="ORF">F2Q69_00055476</name>
</gene>
<accession>A0A8S9MXG3</accession>
<evidence type="ECO:0000313" key="2">
    <source>
        <dbReference type="Proteomes" id="UP000712600"/>
    </source>
</evidence>
<dbReference type="Proteomes" id="UP000712600">
    <property type="component" value="Unassembled WGS sequence"/>
</dbReference>
<name>A0A8S9MXG3_BRACR</name>
<evidence type="ECO:0000313" key="1">
    <source>
        <dbReference type="EMBL" id="KAF3485134.1"/>
    </source>
</evidence>
<reference evidence="1" key="1">
    <citation type="submission" date="2019-12" db="EMBL/GenBank/DDBJ databases">
        <title>Genome sequencing and annotation of Brassica cretica.</title>
        <authorList>
            <person name="Studholme D.J."/>
            <person name="Sarris P."/>
        </authorList>
    </citation>
    <scope>NUCLEOTIDE SEQUENCE</scope>
    <source>
        <strain evidence="1">PFS-109/04</strain>
        <tissue evidence="1">Leaf</tissue>
    </source>
</reference>
<comment type="caution">
    <text evidence="1">The sequence shown here is derived from an EMBL/GenBank/DDBJ whole genome shotgun (WGS) entry which is preliminary data.</text>
</comment>
<organism evidence="1 2">
    <name type="scientific">Brassica cretica</name>
    <name type="common">Mustard</name>
    <dbReference type="NCBI Taxonomy" id="69181"/>
    <lineage>
        <taxon>Eukaryota</taxon>
        <taxon>Viridiplantae</taxon>
        <taxon>Streptophyta</taxon>
        <taxon>Embryophyta</taxon>
        <taxon>Tracheophyta</taxon>
        <taxon>Spermatophyta</taxon>
        <taxon>Magnoliopsida</taxon>
        <taxon>eudicotyledons</taxon>
        <taxon>Gunneridae</taxon>
        <taxon>Pentapetalae</taxon>
        <taxon>rosids</taxon>
        <taxon>malvids</taxon>
        <taxon>Brassicales</taxon>
        <taxon>Brassicaceae</taxon>
        <taxon>Brassiceae</taxon>
        <taxon>Brassica</taxon>
    </lineage>
</organism>
<protein>
    <submittedName>
        <fullName evidence="1">Uncharacterized protein</fullName>
    </submittedName>
</protein>
<dbReference type="EMBL" id="QGKX02002183">
    <property type="protein sequence ID" value="KAF3485134.1"/>
    <property type="molecule type" value="Genomic_DNA"/>
</dbReference>
<dbReference type="AlphaFoldDB" id="A0A8S9MXG3"/>
<sequence>MRRKAAGTTVEPIKQQQEEGDAFRRQCVESLRLSKHNAGRKIDHGRRIWKTATASLFFFDQWRRLL</sequence>